<dbReference type="Proteomes" id="UP000290037">
    <property type="component" value="Unassembled WGS sequence"/>
</dbReference>
<keyword evidence="5" id="KW-0694">RNA-binding</keyword>
<reference evidence="9" key="1">
    <citation type="submission" date="2016-11" db="EMBL/GenBank/DDBJ databases">
        <authorList>
            <person name="Varghese N."/>
            <person name="Submissions S."/>
        </authorList>
    </citation>
    <scope>NUCLEOTIDE SEQUENCE [LARGE SCALE GENOMIC DNA]</scope>
    <source>
        <strain evidence="9">DSM 19859</strain>
    </source>
</reference>
<evidence type="ECO:0000259" key="6">
    <source>
        <dbReference type="SMART" id="SM00739"/>
    </source>
</evidence>
<dbReference type="AlphaFoldDB" id="A0A1M5ZA95"/>
<keyword evidence="10" id="KW-1185">Reference proteome</keyword>
<keyword evidence="3 5" id="KW-0687">Ribonucleoprotein</keyword>
<dbReference type="InterPro" id="IPR057264">
    <property type="entry name" value="Ribosomal_uL24_C"/>
</dbReference>
<proteinExistence type="inferred from homology"/>
<evidence type="ECO:0000256" key="5">
    <source>
        <dbReference type="HAMAP-Rule" id="MF_01326"/>
    </source>
</evidence>
<evidence type="ECO:0000256" key="1">
    <source>
        <dbReference type="ARBA" id="ARBA00010618"/>
    </source>
</evidence>
<dbReference type="SUPFAM" id="SSF50104">
    <property type="entry name" value="Translation proteins SH3-like domain"/>
    <property type="match status" value="1"/>
</dbReference>
<dbReference type="Gene3D" id="2.30.30.30">
    <property type="match status" value="1"/>
</dbReference>
<comment type="subunit">
    <text evidence="5">Part of the 50S ribosomal subunit.</text>
</comment>
<keyword evidence="5" id="KW-0699">rRNA-binding</keyword>
<dbReference type="GO" id="GO:1990904">
    <property type="term" value="C:ribonucleoprotein complex"/>
    <property type="evidence" value="ECO:0007669"/>
    <property type="project" value="UniProtKB-KW"/>
</dbReference>
<name>A0A1M5ZA95_9FLAO</name>
<dbReference type="InterPro" id="IPR014722">
    <property type="entry name" value="Rib_uL2_dom2"/>
</dbReference>
<protein>
    <recommendedName>
        <fullName evidence="4 5">Large ribosomal subunit protein uL24</fullName>
    </recommendedName>
</protein>
<dbReference type="PANTHER" id="PTHR12903">
    <property type="entry name" value="MITOCHONDRIAL RIBOSOMAL PROTEIN L24"/>
    <property type="match status" value="1"/>
</dbReference>
<comment type="function">
    <text evidence="5">One of the proteins that surrounds the polypeptide exit tunnel on the outside of the subunit.</text>
</comment>
<evidence type="ECO:0000256" key="2">
    <source>
        <dbReference type="ARBA" id="ARBA00022980"/>
    </source>
</evidence>
<gene>
    <name evidence="5" type="primary">rplX</name>
    <name evidence="7" type="ORF">DSM01_2607</name>
    <name evidence="8" type="ORF">SAMN04487999_2838</name>
</gene>
<dbReference type="STRING" id="573501.SAMN04487999_2838"/>
<dbReference type="InterPro" id="IPR005824">
    <property type="entry name" value="KOW"/>
</dbReference>
<evidence type="ECO:0000313" key="7">
    <source>
        <dbReference type="EMBL" id="RXG28100.1"/>
    </source>
</evidence>
<sequence length="103" mass="11157">MTKLKIKVGDNVRVTAGDHKGQEGKVQRVIKDKNKAIVEGINLVSKHEKPSASNPQGGIAKKEAPIHISNLSLIDGNGDATKVGYRIEGDKKVRFSKKSNEVI</sequence>
<dbReference type="InterPro" id="IPR003256">
    <property type="entry name" value="Ribosomal_uL24"/>
</dbReference>
<dbReference type="GO" id="GO:0006412">
    <property type="term" value="P:translation"/>
    <property type="evidence" value="ECO:0007669"/>
    <property type="project" value="UniProtKB-UniRule"/>
</dbReference>
<dbReference type="OrthoDB" id="9807419at2"/>
<dbReference type="GO" id="GO:0019843">
    <property type="term" value="F:rRNA binding"/>
    <property type="evidence" value="ECO:0007669"/>
    <property type="project" value="UniProtKB-UniRule"/>
</dbReference>
<dbReference type="Pfam" id="PF17136">
    <property type="entry name" value="ribosomal_L24"/>
    <property type="match status" value="1"/>
</dbReference>
<dbReference type="RefSeq" id="WP_072984085.1">
    <property type="nucleotide sequence ID" value="NZ_CAXPJH010000010.1"/>
</dbReference>
<dbReference type="InterPro" id="IPR041988">
    <property type="entry name" value="Ribosomal_uL24_KOW"/>
</dbReference>
<evidence type="ECO:0000256" key="3">
    <source>
        <dbReference type="ARBA" id="ARBA00023274"/>
    </source>
</evidence>
<comment type="similarity">
    <text evidence="1 5">Belongs to the universal ribosomal protein uL24 family.</text>
</comment>
<reference evidence="7 10" key="3">
    <citation type="submission" date="2018-07" db="EMBL/GenBank/DDBJ databases">
        <title>Leeuwenhoekiella genomics.</title>
        <authorList>
            <person name="Tahon G."/>
            <person name="Willems A."/>
        </authorList>
    </citation>
    <scope>NUCLEOTIDE SEQUENCE [LARGE SCALE GENOMIC DNA]</scope>
    <source>
        <strain evidence="7 10">LMG 24856</strain>
    </source>
</reference>
<feature type="domain" description="KOW" evidence="6">
    <location>
        <begin position="5"/>
        <end position="32"/>
    </location>
</feature>
<dbReference type="Pfam" id="PF00467">
    <property type="entry name" value="KOW"/>
    <property type="match status" value="1"/>
</dbReference>
<dbReference type="HAMAP" id="MF_01326_B">
    <property type="entry name" value="Ribosomal_uL24_B"/>
    <property type="match status" value="1"/>
</dbReference>
<evidence type="ECO:0000313" key="8">
    <source>
        <dbReference type="EMBL" id="SHI21166.1"/>
    </source>
</evidence>
<organism evidence="8 9">
    <name type="scientific">Leeuwenhoekiella palythoae</name>
    <dbReference type="NCBI Taxonomy" id="573501"/>
    <lineage>
        <taxon>Bacteria</taxon>
        <taxon>Pseudomonadati</taxon>
        <taxon>Bacteroidota</taxon>
        <taxon>Flavobacteriia</taxon>
        <taxon>Flavobacteriales</taxon>
        <taxon>Flavobacteriaceae</taxon>
        <taxon>Leeuwenhoekiella</taxon>
    </lineage>
</organism>
<comment type="function">
    <text evidence="5">One of two assembly initiator proteins, it binds directly to the 5'-end of the 23S rRNA, where it nucleates assembly of the 50S subunit.</text>
</comment>
<dbReference type="Proteomes" id="UP000184240">
    <property type="component" value="Unassembled WGS sequence"/>
</dbReference>
<dbReference type="EMBL" id="FQXT01000005">
    <property type="protein sequence ID" value="SHI21166.1"/>
    <property type="molecule type" value="Genomic_DNA"/>
</dbReference>
<dbReference type="GO" id="GO:0003735">
    <property type="term" value="F:structural constituent of ribosome"/>
    <property type="evidence" value="ECO:0007669"/>
    <property type="project" value="InterPro"/>
</dbReference>
<dbReference type="EMBL" id="QOVN01000005">
    <property type="protein sequence ID" value="RXG28100.1"/>
    <property type="molecule type" value="Genomic_DNA"/>
</dbReference>
<dbReference type="CDD" id="cd06089">
    <property type="entry name" value="KOW_RPL26"/>
    <property type="match status" value="1"/>
</dbReference>
<accession>A0A1M5ZA95</accession>
<reference evidence="8" key="2">
    <citation type="submission" date="2016-11" db="EMBL/GenBank/DDBJ databases">
        <authorList>
            <person name="Jaros S."/>
            <person name="Januszkiewicz K."/>
            <person name="Wedrychowicz H."/>
        </authorList>
    </citation>
    <scope>NUCLEOTIDE SEQUENCE [LARGE SCALE GENOMIC DNA]</scope>
    <source>
        <strain evidence="8">DSM 19859</strain>
    </source>
</reference>
<dbReference type="GO" id="GO:0005840">
    <property type="term" value="C:ribosome"/>
    <property type="evidence" value="ECO:0007669"/>
    <property type="project" value="UniProtKB-KW"/>
</dbReference>
<evidence type="ECO:0000256" key="4">
    <source>
        <dbReference type="ARBA" id="ARBA00035206"/>
    </source>
</evidence>
<evidence type="ECO:0000313" key="9">
    <source>
        <dbReference type="Proteomes" id="UP000184240"/>
    </source>
</evidence>
<evidence type="ECO:0000313" key="10">
    <source>
        <dbReference type="Proteomes" id="UP000290037"/>
    </source>
</evidence>
<dbReference type="InterPro" id="IPR008991">
    <property type="entry name" value="Translation_prot_SH3-like_sf"/>
</dbReference>
<keyword evidence="2 5" id="KW-0689">Ribosomal protein</keyword>
<dbReference type="SMART" id="SM00739">
    <property type="entry name" value="KOW"/>
    <property type="match status" value="1"/>
</dbReference>
<dbReference type="NCBIfam" id="TIGR01079">
    <property type="entry name" value="rplX_bact"/>
    <property type="match status" value="1"/>
</dbReference>